<feature type="non-terminal residue" evidence="1">
    <location>
        <position position="1"/>
    </location>
</feature>
<evidence type="ECO:0000313" key="2">
    <source>
        <dbReference type="Proteomes" id="UP000789920"/>
    </source>
</evidence>
<protein>
    <submittedName>
        <fullName evidence="1">3997_t:CDS:1</fullName>
    </submittedName>
</protein>
<name>A0ACA9RY58_9GLOM</name>
<comment type="caution">
    <text evidence="1">The sequence shown here is derived from an EMBL/GenBank/DDBJ whole genome shotgun (WGS) entry which is preliminary data.</text>
</comment>
<reference evidence="1" key="1">
    <citation type="submission" date="2021-06" db="EMBL/GenBank/DDBJ databases">
        <authorList>
            <person name="Kallberg Y."/>
            <person name="Tangrot J."/>
            <person name="Rosling A."/>
        </authorList>
    </citation>
    <scope>NUCLEOTIDE SEQUENCE</scope>
    <source>
        <strain evidence="1">MA461A</strain>
    </source>
</reference>
<proteinExistence type="predicted"/>
<evidence type="ECO:0000313" key="1">
    <source>
        <dbReference type="EMBL" id="CAG8817407.1"/>
    </source>
</evidence>
<keyword evidence="2" id="KW-1185">Reference proteome</keyword>
<accession>A0ACA9RY58</accession>
<sequence length="115" mass="13066">ALGRVEILTAQTCTKPGACFTIHQDDILPPILRTSNEKVGRIRFAVSLCTDKYTWKCFIYFAIIKLIAMVIFLISAIFMIIWALPPFTLLGLPYMCLACRKMGELQVYLTRNCLT</sequence>
<dbReference type="Proteomes" id="UP000789920">
    <property type="component" value="Unassembled WGS sequence"/>
</dbReference>
<dbReference type="EMBL" id="CAJVQC010079775">
    <property type="protein sequence ID" value="CAG8817407.1"/>
    <property type="molecule type" value="Genomic_DNA"/>
</dbReference>
<gene>
    <name evidence="1" type="ORF">RPERSI_LOCUS24678</name>
</gene>
<organism evidence="1 2">
    <name type="scientific">Racocetra persica</name>
    <dbReference type="NCBI Taxonomy" id="160502"/>
    <lineage>
        <taxon>Eukaryota</taxon>
        <taxon>Fungi</taxon>
        <taxon>Fungi incertae sedis</taxon>
        <taxon>Mucoromycota</taxon>
        <taxon>Glomeromycotina</taxon>
        <taxon>Glomeromycetes</taxon>
        <taxon>Diversisporales</taxon>
        <taxon>Gigasporaceae</taxon>
        <taxon>Racocetra</taxon>
    </lineage>
</organism>